<gene>
    <name evidence="4" type="ORF">SAMN05421823_112136</name>
</gene>
<evidence type="ECO:0000259" key="2">
    <source>
        <dbReference type="Pfam" id="PF04773"/>
    </source>
</evidence>
<dbReference type="OrthoDB" id="1099916at2"/>
<keyword evidence="5" id="KW-1185">Reference proteome</keyword>
<proteinExistence type="predicted"/>
<dbReference type="Pfam" id="PF16344">
    <property type="entry name" value="FecR_C"/>
    <property type="match status" value="1"/>
</dbReference>
<dbReference type="InterPro" id="IPR012373">
    <property type="entry name" value="Ferrdict_sens_TM"/>
</dbReference>
<dbReference type="EMBL" id="FNFO01000012">
    <property type="protein sequence ID" value="SDM33905.1"/>
    <property type="molecule type" value="Genomic_DNA"/>
</dbReference>
<dbReference type="GO" id="GO:0016989">
    <property type="term" value="F:sigma factor antagonist activity"/>
    <property type="evidence" value="ECO:0007669"/>
    <property type="project" value="TreeGrafter"/>
</dbReference>
<evidence type="ECO:0000259" key="3">
    <source>
        <dbReference type="Pfam" id="PF16344"/>
    </source>
</evidence>
<name>A0A1G9SGK8_9BACT</name>
<feature type="domain" description="FecR protein" evidence="2">
    <location>
        <begin position="114"/>
        <end position="207"/>
    </location>
</feature>
<dbReference type="Pfam" id="PF04773">
    <property type="entry name" value="FecR"/>
    <property type="match status" value="1"/>
</dbReference>
<organism evidence="4 5">
    <name type="scientific">Catalinimonas alkaloidigena</name>
    <dbReference type="NCBI Taxonomy" id="1075417"/>
    <lineage>
        <taxon>Bacteria</taxon>
        <taxon>Pseudomonadati</taxon>
        <taxon>Bacteroidota</taxon>
        <taxon>Cytophagia</taxon>
        <taxon>Cytophagales</taxon>
        <taxon>Catalimonadaceae</taxon>
        <taxon>Catalinimonas</taxon>
    </lineage>
</organism>
<feature type="domain" description="Protein FecR C-terminal" evidence="3">
    <location>
        <begin position="249"/>
        <end position="311"/>
    </location>
</feature>
<dbReference type="InterPro" id="IPR006860">
    <property type="entry name" value="FecR"/>
</dbReference>
<keyword evidence="1" id="KW-0812">Transmembrane</keyword>
<accession>A0A1G9SGK8</accession>
<reference evidence="4 5" key="1">
    <citation type="submission" date="2016-10" db="EMBL/GenBank/DDBJ databases">
        <authorList>
            <person name="de Groot N.N."/>
        </authorList>
    </citation>
    <scope>NUCLEOTIDE SEQUENCE [LARGE SCALE GENOMIC DNA]</scope>
    <source>
        <strain evidence="4 5">DSM 25186</strain>
    </source>
</reference>
<evidence type="ECO:0000256" key="1">
    <source>
        <dbReference type="SAM" id="Phobius"/>
    </source>
</evidence>
<feature type="transmembrane region" description="Helical" evidence="1">
    <location>
        <begin position="77"/>
        <end position="97"/>
    </location>
</feature>
<dbReference type="InterPro" id="IPR032508">
    <property type="entry name" value="FecR_C"/>
</dbReference>
<dbReference type="Proteomes" id="UP000198510">
    <property type="component" value="Unassembled WGS sequence"/>
</dbReference>
<dbReference type="Gene3D" id="3.55.50.30">
    <property type="match status" value="1"/>
</dbReference>
<evidence type="ECO:0000313" key="5">
    <source>
        <dbReference type="Proteomes" id="UP000198510"/>
    </source>
</evidence>
<dbReference type="STRING" id="1075417.SAMN05421823_112136"/>
<dbReference type="AlphaFoldDB" id="A0A1G9SGK8"/>
<dbReference type="PANTHER" id="PTHR30273:SF2">
    <property type="entry name" value="PROTEIN FECR"/>
    <property type="match status" value="1"/>
</dbReference>
<keyword evidence="1" id="KW-1133">Transmembrane helix</keyword>
<dbReference type="PIRSF" id="PIRSF018266">
    <property type="entry name" value="FecR"/>
    <property type="match status" value="1"/>
</dbReference>
<evidence type="ECO:0000313" key="4">
    <source>
        <dbReference type="EMBL" id="SDM33905.1"/>
    </source>
</evidence>
<dbReference type="Gene3D" id="2.60.120.1440">
    <property type="match status" value="1"/>
</dbReference>
<protein>
    <submittedName>
        <fullName evidence="4">Ferric-dicitrate binding protein FerR, regulates iron transport through sigma-19</fullName>
    </submittedName>
</protein>
<dbReference type="RefSeq" id="WP_089687216.1">
    <property type="nucleotide sequence ID" value="NZ_FNFO01000012.1"/>
</dbReference>
<sequence length="321" mass="36691">MSKQRHWQSALQRYLNGDATPHEREVLDRWVARQQQDPAEVFKELPEPAEAIRDRMLRNLHRAQRAEKTARRLAPRWWVAASVVLLALLGGVVGYYLPEETPVAALPASPQQHRIVTQAGEQRAVTLPDGSEVQLNYDSELRYEVPFGAVQRRVYLRGEAFFNVQRDTTRPFFVDTDQVQTQVLGTSFNVTTHDQHYAVAVATGRVEVTTAGHAVRLQPDEKATLDAQTHRLVKQPGSPDDYGWTRGVLIFENLPLAQALTQLERWYGVEIISRARPTTRTITARYEKQPLDQVLESMTFLLNLHYEIGDHQRIFLTEPNP</sequence>
<keyword evidence="1" id="KW-0472">Membrane</keyword>
<dbReference type="PANTHER" id="PTHR30273">
    <property type="entry name" value="PERIPLASMIC SIGNAL SENSOR AND SIGMA FACTOR ACTIVATOR FECR-RELATED"/>
    <property type="match status" value="1"/>
</dbReference>